<comment type="caution">
    <text evidence="1">The sequence shown here is derived from an EMBL/GenBank/DDBJ whole genome shotgun (WGS) entry which is preliminary data.</text>
</comment>
<evidence type="ECO:0000313" key="1">
    <source>
        <dbReference type="EMBL" id="MCK2222078.1"/>
    </source>
</evidence>
<dbReference type="RefSeq" id="WP_242372886.1">
    <property type="nucleotide sequence ID" value="NZ_JAKRKC020000006.1"/>
</dbReference>
<keyword evidence="1" id="KW-0614">Plasmid</keyword>
<geneLocation type="plasmid" evidence="1">
    <name>unnamed3</name>
</geneLocation>
<evidence type="ECO:0000313" key="2">
    <source>
        <dbReference type="Proteomes" id="UP001317259"/>
    </source>
</evidence>
<proteinExistence type="predicted"/>
<organism evidence="1 2">
    <name type="scientific">Actinomadura luzonensis</name>
    <dbReference type="NCBI Taxonomy" id="2805427"/>
    <lineage>
        <taxon>Bacteria</taxon>
        <taxon>Bacillati</taxon>
        <taxon>Actinomycetota</taxon>
        <taxon>Actinomycetes</taxon>
        <taxon>Streptosporangiales</taxon>
        <taxon>Thermomonosporaceae</taxon>
        <taxon>Actinomadura</taxon>
    </lineage>
</organism>
<gene>
    <name evidence="1" type="ORF">MF672_050980</name>
</gene>
<keyword evidence="2" id="KW-1185">Reference proteome</keyword>
<reference evidence="1 2" key="1">
    <citation type="submission" date="2022-04" db="EMBL/GenBank/DDBJ databases">
        <title>Genome draft of Actinomadura sp. ATCC 31491.</title>
        <authorList>
            <person name="Shi X."/>
            <person name="Du Y."/>
        </authorList>
    </citation>
    <scope>NUCLEOTIDE SEQUENCE [LARGE SCALE GENOMIC DNA]</scope>
    <source>
        <strain evidence="1 2">ATCC 31491</strain>
        <plasmid evidence="1">unnamed3</plasmid>
    </source>
</reference>
<sequence length="47" mass="5280">MVATEKWRYPKPVKIKRPAWVVARQGGGQSSIDRAFSMLMASSRTIS</sequence>
<dbReference type="Proteomes" id="UP001317259">
    <property type="component" value="Unassembled WGS sequence"/>
</dbReference>
<accession>A0ABT0GCD5</accession>
<dbReference type="EMBL" id="JAKRKC020000006">
    <property type="protein sequence ID" value="MCK2222078.1"/>
    <property type="molecule type" value="Genomic_DNA"/>
</dbReference>
<name>A0ABT0GCD5_9ACTN</name>
<protein>
    <recommendedName>
        <fullName evidence="3">DUF397 domain-containing protein</fullName>
    </recommendedName>
</protein>
<evidence type="ECO:0008006" key="3">
    <source>
        <dbReference type="Google" id="ProtNLM"/>
    </source>
</evidence>